<dbReference type="EC" id="2.4.1.-" evidence="4"/>
<comment type="similarity">
    <text evidence="1 3">Belongs to the UDP-glycosyltransferase family.</text>
</comment>
<organism evidence="5 6">
    <name type="scientific">Eragrostis curvula</name>
    <name type="common">weeping love grass</name>
    <dbReference type="NCBI Taxonomy" id="38414"/>
    <lineage>
        <taxon>Eukaryota</taxon>
        <taxon>Viridiplantae</taxon>
        <taxon>Streptophyta</taxon>
        <taxon>Embryophyta</taxon>
        <taxon>Tracheophyta</taxon>
        <taxon>Spermatophyta</taxon>
        <taxon>Magnoliopsida</taxon>
        <taxon>Liliopsida</taxon>
        <taxon>Poales</taxon>
        <taxon>Poaceae</taxon>
        <taxon>PACMAD clade</taxon>
        <taxon>Chloridoideae</taxon>
        <taxon>Eragrostideae</taxon>
        <taxon>Eragrostidinae</taxon>
        <taxon>Eragrostis</taxon>
    </lineage>
</organism>
<keyword evidence="6" id="KW-1185">Reference proteome</keyword>
<evidence type="ECO:0000256" key="4">
    <source>
        <dbReference type="RuleBase" id="RU362057"/>
    </source>
</evidence>
<dbReference type="SUPFAM" id="SSF53756">
    <property type="entry name" value="UDP-Glycosyltransferase/glycogen phosphorylase"/>
    <property type="match status" value="1"/>
</dbReference>
<evidence type="ECO:0000313" key="6">
    <source>
        <dbReference type="Proteomes" id="UP000324897"/>
    </source>
</evidence>
<name>A0A5J9TII9_9POAL</name>
<dbReference type="InterPro" id="IPR035595">
    <property type="entry name" value="UDP_glycos_trans_CS"/>
</dbReference>
<dbReference type="PROSITE" id="PS00375">
    <property type="entry name" value="UDPGT"/>
    <property type="match status" value="1"/>
</dbReference>
<dbReference type="FunFam" id="3.40.50.2000:FF:000020">
    <property type="entry name" value="Glycosyltransferase"/>
    <property type="match status" value="1"/>
</dbReference>
<dbReference type="OrthoDB" id="5835829at2759"/>
<feature type="non-terminal residue" evidence="5">
    <location>
        <position position="1"/>
    </location>
</feature>
<accession>A0A5J9TII9</accession>
<dbReference type="Pfam" id="PF00201">
    <property type="entry name" value="UDPGT"/>
    <property type="match status" value="1"/>
</dbReference>
<dbReference type="GO" id="GO:0035251">
    <property type="term" value="F:UDP-glucosyltransferase activity"/>
    <property type="evidence" value="ECO:0007669"/>
    <property type="project" value="InterPro"/>
</dbReference>
<dbReference type="EMBL" id="RWGY01000039">
    <property type="protein sequence ID" value="TVU11112.1"/>
    <property type="molecule type" value="Genomic_DNA"/>
</dbReference>
<dbReference type="InterPro" id="IPR050481">
    <property type="entry name" value="UDP-glycosyltransf_plant"/>
</dbReference>
<evidence type="ECO:0000313" key="5">
    <source>
        <dbReference type="EMBL" id="TVU11112.1"/>
    </source>
</evidence>
<dbReference type="PANTHER" id="PTHR48048:SF15">
    <property type="entry name" value="GLYCOSYLTRANSFERASE"/>
    <property type="match status" value="1"/>
</dbReference>
<proteinExistence type="inferred from homology"/>
<sequence length="470" mass="51566">MPATKQQTVVMYPFPVVGHVVPMVQLAKVFLRHGYDVTIVLVEPPSGLPGFGADVINRIAASNPCISFHLLPQIPDPVRSSGKPLHFLVLELLHQYNDALEAFLRSIPRLRLHSLVTGMFTAHAVDVAAKLRVPVYAFFASAAAIQVPPLLVGRQTGLKELGEACLEFLGVPPFPASNLTESFLLHPEDDLCRTMTDVFKRCTDTDGVLINTFESLESRAVQALRDPQCVPGRVLRPIYCVGPLVGVADQGSAERHECLTWLDVQPESSVVFICFGSRGVLSAEQLREIAVGLDKSGKRFLWTVRKPAGADDSMTLDTLLPEGFLESTKDRGVIVESWAPQVEVLRHPSTGAFVTHCGWNSTLEAITYGVPMLCWPLYAEQKLNKVFITDGMGVGMEMEGYREGFIKAEEVEAKVKLMMESEVGRELRAQVVALKKDAQEALEDGGSSQAAFVQFLKDVNNLAEQEKLGI</sequence>
<dbReference type="InterPro" id="IPR002213">
    <property type="entry name" value="UDP_glucos_trans"/>
</dbReference>
<dbReference type="Gene3D" id="3.40.50.2000">
    <property type="entry name" value="Glycogen Phosphorylase B"/>
    <property type="match status" value="2"/>
</dbReference>
<evidence type="ECO:0000256" key="3">
    <source>
        <dbReference type="RuleBase" id="RU003718"/>
    </source>
</evidence>
<evidence type="ECO:0000256" key="1">
    <source>
        <dbReference type="ARBA" id="ARBA00009995"/>
    </source>
</evidence>
<keyword evidence="2 3" id="KW-0808">Transferase</keyword>
<reference evidence="5 6" key="1">
    <citation type="journal article" date="2019" name="Sci. Rep.">
        <title>A high-quality genome of Eragrostis curvula grass provides insights into Poaceae evolution and supports new strategies to enhance forage quality.</title>
        <authorList>
            <person name="Carballo J."/>
            <person name="Santos B.A.C.M."/>
            <person name="Zappacosta D."/>
            <person name="Garbus I."/>
            <person name="Selva J.P."/>
            <person name="Gallo C.A."/>
            <person name="Diaz A."/>
            <person name="Albertini E."/>
            <person name="Caccamo M."/>
            <person name="Echenique V."/>
        </authorList>
    </citation>
    <scope>NUCLEOTIDE SEQUENCE [LARGE SCALE GENOMIC DNA]</scope>
    <source>
        <strain evidence="6">cv. Victoria</strain>
        <tissue evidence="5">Leaf</tissue>
    </source>
</reference>
<dbReference type="PANTHER" id="PTHR48048">
    <property type="entry name" value="GLYCOSYLTRANSFERASE"/>
    <property type="match status" value="1"/>
</dbReference>
<dbReference type="Gramene" id="TVU11112">
    <property type="protein sequence ID" value="TVU11112"/>
    <property type="gene ID" value="EJB05_44676"/>
</dbReference>
<gene>
    <name evidence="5" type="ORF">EJB05_44676</name>
</gene>
<dbReference type="Proteomes" id="UP000324897">
    <property type="component" value="Chromosome 3"/>
</dbReference>
<protein>
    <recommendedName>
        <fullName evidence="4">Glycosyltransferase</fullName>
        <ecNumber evidence="4">2.4.1.-</ecNumber>
    </recommendedName>
</protein>
<comment type="caution">
    <text evidence="5">The sequence shown here is derived from an EMBL/GenBank/DDBJ whole genome shotgun (WGS) entry which is preliminary data.</text>
</comment>
<dbReference type="CDD" id="cd03784">
    <property type="entry name" value="GT1_Gtf-like"/>
    <property type="match status" value="1"/>
</dbReference>
<dbReference type="AlphaFoldDB" id="A0A5J9TII9"/>
<evidence type="ECO:0000256" key="2">
    <source>
        <dbReference type="ARBA" id="ARBA00022679"/>
    </source>
</evidence>
<keyword evidence="3" id="KW-0328">Glycosyltransferase</keyword>